<dbReference type="CDD" id="cd05233">
    <property type="entry name" value="SDR_c"/>
    <property type="match status" value="1"/>
</dbReference>
<reference evidence="3 4" key="1">
    <citation type="journal article" date="2017" name="Int. J. Syst. Evol. Microbiol.">
        <title>Photobacterium alginatilyticum sp. nov., a marine bacterium isolated from bottom seawater.</title>
        <authorList>
            <person name="Wang X."/>
            <person name="Wang Y."/>
            <person name="Yang X."/>
            <person name="Sun H."/>
            <person name="Li B."/>
            <person name="Zhang X.H."/>
        </authorList>
    </citation>
    <scope>NUCLEOTIDE SEQUENCE [LARGE SCALE GENOMIC DNA]</scope>
    <source>
        <strain evidence="3 4">P03D4</strain>
    </source>
</reference>
<evidence type="ECO:0000256" key="1">
    <source>
        <dbReference type="ARBA" id="ARBA00006484"/>
    </source>
</evidence>
<keyword evidence="2" id="KW-0560">Oxidoreductase</keyword>
<name>A0ABW9YG97_9GAMM</name>
<evidence type="ECO:0000256" key="2">
    <source>
        <dbReference type="ARBA" id="ARBA00023002"/>
    </source>
</evidence>
<dbReference type="InterPro" id="IPR002347">
    <property type="entry name" value="SDR_fam"/>
</dbReference>
<dbReference type="Pfam" id="PF00106">
    <property type="entry name" value="adh_short"/>
    <property type="match status" value="1"/>
</dbReference>
<gene>
    <name evidence="3" type="ORF">EIZ48_09390</name>
</gene>
<dbReference type="NCBIfam" id="NF006464">
    <property type="entry name" value="PRK08862.1"/>
    <property type="match status" value="1"/>
</dbReference>
<dbReference type="Gene3D" id="3.40.50.720">
    <property type="entry name" value="NAD(P)-binding Rossmann-like Domain"/>
    <property type="match status" value="1"/>
</dbReference>
<sequence length="230" mass="25046">MNIAQSVIVITAAGSPMGKAISLHFASLGAKLALVDVEADRLQQTQQACLAAGGNSHPFLLECQDEVSISNLIDRVHQRFGTIDVLINYWFGSDLPTLFSPSSVDQFCRSMSEGATPFFIFGKQAANYMRVHHCEGVIVNLAANLINTHQPINNGSKAMISGLTQSWAKELAEFNIRVGGVVPLSFAHEDDHPPLGNLLSQPLQYEIVRSAEYIVANDYFNGRMIEAEVG</sequence>
<organism evidence="3 4">
    <name type="scientific">Photobacterium alginatilyticum</name>
    <dbReference type="NCBI Taxonomy" id="1775171"/>
    <lineage>
        <taxon>Bacteria</taxon>
        <taxon>Pseudomonadati</taxon>
        <taxon>Pseudomonadota</taxon>
        <taxon>Gammaproteobacteria</taxon>
        <taxon>Vibrionales</taxon>
        <taxon>Vibrionaceae</taxon>
        <taxon>Photobacterium</taxon>
    </lineage>
</organism>
<keyword evidence="4" id="KW-1185">Reference proteome</keyword>
<protein>
    <submittedName>
        <fullName evidence="3">SDR family oxidoreductase</fullName>
    </submittedName>
</protein>
<proteinExistence type="inferred from homology"/>
<evidence type="ECO:0000313" key="4">
    <source>
        <dbReference type="Proteomes" id="UP000738517"/>
    </source>
</evidence>
<dbReference type="RefSeq" id="WP_160650415.1">
    <property type="nucleotide sequence ID" value="NZ_RSEJ01000008.1"/>
</dbReference>
<dbReference type="SUPFAM" id="SSF51735">
    <property type="entry name" value="NAD(P)-binding Rossmann-fold domains"/>
    <property type="match status" value="1"/>
</dbReference>
<comment type="caution">
    <text evidence="3">The sequence shown here is derived from an EMBL/GenBank/DDBJ whole genome shotgun (WGS) entry which is preliminary data.</text>
</comment>
<dbReference type="PANTHER" id="PTHR43669">
    <property type="entry name" value="5-KETO-D-GLUCONATE 5-REDUCTASE"/>
    <property type="match status" value="1"/>
</dbReference>
<dbReference type="InterPro" id="IPR036291">
    <property type="entry name" value="NAD(P)-bd_dom_sf"/>
</dbReference>
<evidence type="ECO:0000313" key="3">
    <source>
        <dbReference type="EMBL" id="NBI52786.1"/>
    </source>
</evidence>
<dbReference type="Proteomes" id="UP000738517">
    <property type="component" value="Unassembled WGS sequence"/>
</dbReference>
<dbReference type="EMBL" id="RSEJ01000008">
    <property type="protein sequence ID" value="NBI52786.1"/>
    <property type="molecule type" value="Genomic_DNA"/>
</dbReference>
<comment type="similarity">
    <text evidence="1">Belongs to the short-chain dehydrogenases/reductases (SDR) family.</text>
</comment>
<accession>A0ABW9YG97</accession>
<dbReference type="PANTHER" id="PTHR43669:SF3">
    <property type="entry name" value="ALCOHOL DEHYDROGENASE, PUTATIVE (AFU_ORTHOLOGUE AFUA_3G03445)-RELATED"/>
    <property type="match status" value="1"/>
</dbReference>
<dbReference type="PRINTS" id="PR00081">
    <property type="entry name" value="GDHRDH"/>
</dbReference>